<dbReference type="PROSITE" id="PS50039">
    <property type="entry name" value="FORK_HEAD_3"/>
    <property type="match status" value="1"/>
</dbReference>
<keyword evidence="6 16" id="KW-0472">Membrane</keyword>
<keyword evidence="7" id="KW-1015">Disulfide bond</keyword>
<evidence type="ECO:0000256" key="13">
    <source>
        <dbReference type="ARBA" id="ARBA00034870"/>
    </source>
</evidence>
<keyword evidence="8" id="KW-0804">Transcription</keyword>
<feature type="transmembrane region" description="Helical" evidence="16">
    <location>
        <begin position="373"/>
        <end position="396"/>
    </location>
</feature>
<dbReference type="Pfam" id="PF13927">
    <property type="entry name" value="Ig_3"/>
    <property type="match status" value="1"/>
</dbReference>
<feature type="DNA-binding region" description="Fork-head" evidence="14">
    <location>
        <begin position="534"/>
        <end position="623"/>
    </location>
</feature>
<evidence type="ECO:0000256" key="1">
    <source>
        <dbReference type="ARBA" id="ARBA00004123"/>
    </source>
</evidence>
<evidence type="ECO:0000256" key="3">
    <source>
        <dbReference type="ARBA" id="ARBA00022737"/>
    </source>
</evidence>
<evidence type="ECO:0000256" key="9">
    <source>
        <dbReference type="ARBA" id="ARBA00023180"/>
    </source>
</evidence>
<accession>A0A7R9JPU1</accession>
<feature type="region of interest" description="Disordered" evidence="15">
    <location>
        <begin position="865"/>
        <end position="929"/>
    </location>
</feature>
<organism evidence="19">
    <name type="scientific">Timema genevievae</name>
    <name type="common">Walking stick</name>
    <dbReference type="NCBI Taxonomy" id="629358"/>
    <lineage>
        <taxon>Eukaryota</taxon>
        <taxon>Metazoa</taxon>
        <taxon>Ecdysozoa</taxon>
        <taxon>Arthropoda</taxon>
        <taxon>Hexapoda</taxon>
        <taxon>Insecta</taxon>
        <taxon>Pterygota</taxon>
        <taxon>Neoptera</taxon>
        <taxon>Polyneoptera</taxon>
        <taxon>Phasmatodea</taxon>
        <taxon>Timematodea</taxon>
        <taxon>Timematoidea</taxon>
        <taxon>Timematidae</taxon>
        <taxon>Timema</taxon>
    </lineage>
</organism>
<keyword evidence="5 14" id="KW-0238">DNA-binding</keyword>
<evidence type="ECO:0000256" key="14">
    <source>
        <dbReference type="PROSITE-ProRule" id="PRU00089"/>
    </source>
</evidence>
<keyword evidence="9" id="KW-0325">Glycoprotein</keyword>
<evidence type="ECO:0000256" key="10">
    <source>
        <dbReference type="ARBA" id="ARBA00023242"/>
    </source>
</evidence>
<evidence type="ECO:0000256" key="11">
    <source>
        <dbReference type="ARBA" id="ARBA00023319"/>
    </source>
</evidence>
<dbReference type="InterPro" id="IPR018122">
    <property type="entry name" value="TF_fork_head_CS_1"/>
</dbReference>
<dbReference type="InterPro" id="IPR007110">
    <property type="entry name" value="Ig-like_dom"/>
</dbReference>
<dbReference type="SUPFAM" id="SSF46785">
    <property type="entry name" value="Winged helix' DNA-binding domain"/>
    <property type="match status" value="1"/>
</dbReference>
<dbReference type="GO" id="GO:0005634">
    <property type="term" value="C:nucleus"/>
    <property type="evidence" value="ECO:0007669"/>
    <property type="project" value="UniProtKB-SubCell"/>
</dbReference>
<dbReference type="PRINTS" id="PR00053">
    <property type="entry name" value="FORKHEAD"/>
</dbReference>
<feature type="transmembrane region" description="Helical" evidence="16">
    <location>
        <begin position="73"/>
        <end position="93"/>
    </location>
</feature>
<dbReference type="SMART" id="SM00408">
    <property type="entry name" value="IGc2"/>
    <property type="match status" value="1"/>
</dbReference>
<evidence type="ECO:0000256" key="15">
    <source>
        <dbReference type="SAM" id="MobiDB-lite"/>
    </source>
</evidence>
<feature type="domain" description="Fork-head" evidence="17">
    <location>
        <begin position="534"/>
        <end position="623"/>
    </location>
</feature>
<feature type="region of interest" description="Disordered" evidence="15">
    <location>
        <begin position="953"/>
        <end position="991"/>
    </location>
</feature>
<dbReference type="GO" id="GO:0016020">
    <property type="term" value="C:membrane"/>
    <property type="evidence" value="ECO:0007669"/>
    <property type="project" value="UniProtKB-SubCell"/>
</dbReference>
<comment type="function">
    <text evidence="12">Acts as a transcriptional repressor. May be involved in DNA damage-inducible cell cycle arrests (checkpoints).</text>
</comment>
<feature type="transmembrane region" description="Helical" evidence="16">
    <location>
        <begin position="285"/>
        <end position="307"/>
    </location>
</feature>
<dbReference type="SMART" id="SM00339">
    <property type="entry name" value="FH"/>
    <property type="match status" value="1"/>
</dbReference>
<evidence type="ECO:0000256" key="16">
    <source>
        <dbReference type="SAM" id="Phobius"/>
    </source>
</evidence>
<feature type="transmembrane region" description="Helical" evidence="16">
    <location>
        <begin position="225"/>
        <end position="247"/>
    </location>
</feature>
<feature type="transmembrane region" description="Helical" evidence="16">
    <location>
        <begin position="253"/>
        <end position="273"/>
    </location>
</feature>
<dbReference type="PROSITE" id="PS00658">
    <property type="entry name" value="FORK_HEAD_2"/>
    <property type="match status" value="1"/>
</dbReference>
<evidence type="ECO:0000256" key="6">
    <source>
        <dbReference type="ARBA" id="ARBA00023136"/>
    </source>
</evidence>
<feature type="compositionally biased region" description="Basic residues" evidence="15">
    <location>
        <begin position="889"/>
        <end position="903"/>
    </location>
</feature>
<dbReference type="EMBL" id="OE839374">
    <property type="protein sequence ID" value="CAD7586981.1"/>
    <property type="molecule type" value="Genomic_DNA"/>
</dbReference>
<feature type="compositionally biased region" description="Low complexity" evidence="15">
    <location>
        <begin position="497"/>
        <end position="515"/>
    </location>
</feature>
<evidence type="ECO:0000256" key="7">
    <source>
        <dbReference type="ARBA" id="ARBA00023157"/>
    </source>
</evidence>
<evidence type="ECO:0000256" key="12">
    <source>
        <dbReference type="ARBA" id="ARBA00034657"/>
    </source>
</evidence>
<feature type="transmembrane region" description="Helical" evidence="16">
    <location>
        <begin position="345"/>
        <end position="367"/>
    </location>
</feature>
<evidence type="ECO:0000256" key="4">
    <source>
        <dbReference type="ARBA" id="ARBA00023015"/>
    </source>
</evidence>
<keyword evidence="16" id="KW-1133">Transmembrane helix</keyword>
<dbReference type="GO" id="GO:0000987">
    <property type="term" value="F:cis-regulatory region sequence-specific DNA binding"/>
    <property type="evidence" value="ECO:0007669"/>
    <property type="project" value="TreeGrafter"/>
</dbReference>
<dbReference type="InterPro" id="IPR047119">
    <property type="entry name" value="FOXN2/3-like"/>
</dbReference>
<dbReference type="PROSITE" id="PS50835">
    <property type="entry name" value="IG_LIKE"/>
    <property type="match status" value="1"/>
</dbReference>
<keyword evidence="10 14" id="KW-0539">Nucleus</keyword>
<dbReference type="Pfam" id="PF00250">
    <property type="entry name" value="Forkhead"/>
    <property type="match status" value="1"/>
</dbReference>
<dbReference type="PANTHER" id="PTHR13962:SF22">
    <property type="entry name" value="FORKHEAD BOX PROTEIN N3-LIKE PROTEIN"/>
    <property type="match status" value="1"/>
</dbReference>
<gene>
    <name evidence="19" type="ORF">TGEB3V08_LOCUS1226</name>
</gene>
<feature type="compositionally biased region" description="Polar residues" evidence="15">
    <location>
        <begin position="954"/>
        <end position="968"/>
    </location>
</feature>
<feature type="transmembrane region" description="Helical" evidence="16">
    <location>
        <begin position="165"/>
        <end position="187"/>
    </location>
</feature>
<dbReference type="InterPro" id="IPR003599">
    <property type="entry name" value="Ig_sub"/>
</dbReference>
<dbReference type="InterPro" id="IPR013783">
    <property type="entry name" value="Ig-like_fold"/>
</dbReference>
<proteinExistence type="predicted"/>
<dbReference type="Gene3D" id="1.10.10.10">
    <property type="entry name" value="Winged helix-like DNA-binding domain superfamily/Winged helix DNA-binding domain"/>
    <property type="match status" value="1"/>
</dbReference>
<dbReference type="InterPro" id="IPR003598">
    <property type="entry name" value="Ig_sub2"/>
</dbReference>
<feature type="domain" description="Ig-like" evidence="18">
    <location>
        <begin position="1014"/>
        <end position="1098"/>
    </location>
</feature>
<dbReference type="InterPro" id="IPR036388">
    <property type="entry name" value="WH-like_DNA-bd_sf"/>
</dbReference>
<feature type="region of interest" description="Disordered" evidence="15">
    <location>
        <begin position="1112"/>
        <end position="1167"/>
    </location>
</feature>
<feature type="compositionally biased region" description="Polar residues" evidence="15">
    <location>
        <begin position="871"/>
        <end position="883"/>
    </location>
</feature>
<dbReference type="CDD" id="cd20059">
    <property type="entry name" value="FH_FOXN3"/>
    <property type="match status" value="1"/>
</dbReference>
<dbReference type="GO" id="GO:0003700">
    <property type="term" value="F:DNA-binding transcription factor activity"/>
    <property type="evidence" value="ECO:0007669"/>
    <property type="project" value="InterPro"/>
</dbReference>
<dbReference type="AlphaFoldDB" id="A0A7R9JPU1"/>
<dbReference type="Gene3D" id="2.60.40.10">
    <property type="entry name" value="Immunoglobulins"/>
    <property type="match status" value="1"/>
</dbReference>
<feature type="region of interest" description="Disordered" evidence="15">
    <location>
        <begin position="751"/>
        <end position="823"/>
    </location>
</feature>
<evidence type="ECO:0000259" key="18">
    <source>
        <dbReference type="PROSITE" id="PS50835"/>
    </source>
</evidence>
<feature type="compositionally biased region" description="Polar residues" evidence="15">
    <location>
        <begin position="781"/>
        <end position="799"/>
    </location>
</feature>
<reference evidence="19" key="1">
    <citation type="submission" date="2020-11" db="EMBL/GenBank/DDBJ databases">
        <authorList>
            <person name="Tran Van P."/>
        </authorList>
    </citation>
    <scope>NUCLEOTIDE SEQUENCE</scope>
</reference>
<dbReference type="PROSITE" id="PS00657">
    <property type="entry name" value="FORK_HEAD_1"/>
    <property type="match status" value="1"/>
</dbReference>
<feature type="transmembrane region" description="Helical" evidence="16">
    <location>
        <begin position="313"/>
        <end position="333"/>
    </location>
</feature>
<feature type="transmembrane region" description="Helical" evidence="16">
    <location>
        <begin position="193"/>
        <end position="213"/>
    </location>
</feature>
<dbReference type="InterPro" id="IPR036390">
    <property type="entry name" value="WH_DNA-bd_sf"/>
</dbReference>
<keyword evidence="4" id="KW-0805">Transcription regulation</keyword>
<dbReference type="SMART" id="SM00409">
    <property type="entry name" value="IG"/>
    <property type="match status" value="1"/>
</dbReference>
<name>A0A7R9JPU1_TIMGE</name>
<protein>
    <recommendedName>
        <fullName evidence="13">Forkhead box protein N3</fullName>
    </recommendedName>
</protein>
<feature type="transmembrane region" description="Helical" evidence="16">
    <location>
        <begin position="105"/>
        <end position="127"/>
    </location>
</feature>
<feature type="transmembrane region" description="Helical" evidence="16">
    <location>
        <begin position="133"/>
        <end position="153"/>
    </location>
</feature>
<evidence type="ECO:0000313" key="19">
    <source>
        <dbReference type="EMBL" id="CAD7586981.1"/>
    </source>
</evidence>
<dbReference type="PANTHER" id="PTHR13962">
    <property type="entry name" value="FORKHEAD BOX PROTEIN N3-LIKE PROTEIN-RELATED"/>
    <property type="match status" value="1"/>
</dbReference>
<evidence type="ECO:0000259" key="17">
    <source>
        <dbReference type="PROSITE" id="PS50039"/>
    </source>
</evidence>
<evidence type="ECO:0000256" key="8">
    <source>
        <dbReference type="ARBA" id="ARBA00023163"/>
    </source>
</evidence>
<evidence type="ECO:0000256" key="5">
    <source>
        <dbReference type="ARBA" id="ARBA00023125"/>
    </source>
</evidence>
<dbReference type="SUPFAM" id="SSF48726">
    <property type="entry name" value="Immunoglobulin"/>
    <property type="match status" value="1"/>
</dbReference>
<dbReference type="InterPro" id="IPR030456">
    <property type="entry name" value="TF_fork_head_CS_2"/>
</dbReference>
<feature type="transmembrane region" description="Helical" evidence="16">
    <location>
        <begin position="43"/>
        <end position="67"/>
    </location>
</feature>
<evidence type="ECO:0000256" key="2">
    <source>
        <dbReference type="ARBA" id="ARBA00004370"/>
    </source>
</evidence>
<feature type="compositionally biased region" description="Basic residues" evidence="15">
    <location>
        <begin position="1144"/>
        <end position="1159"/>
    </location>
</feature>
<keyword evidence="3" id="KW-0677">Repeat</keyword>
<keyword evidence="11" id="KW-0393">Immunoglobulin domain</keyword>
<comment type="subcellular location">
    <subcellularLocation>
        <location evidence="2">Membrane</location>
    </subcellularLocation>
    <subcellularLocation>
        <location evidence="1 14">Nucleus</location>
    </subcellularLocation>
</comment>
<dbReference type="InterPro" id="IPR047404">
    <property type="entry name" value="FH_FOXN3"/>
</dbReference>
<dbReference type="InterPro" id="IPR036179">
    <property type="entry name" value="Ig-like_dom_sf"/>
</dbReference>
<keyword evidence="16" id="KW-0812">Transmembrane</keyword>
<dbReference type="InterPro" id="IPR001766">
    <property type="entry name" value="Fork_head_dom"/>
</dbReference>
<dbReference type="FunFam" id="2.60.40.10:FF:000004">
    <property type="entry name" value="DCC isoform 1"/>
    <property type="match status" value="1"/>
</dbReference>
<feature type="region of interest" description="Disordered" evidence="15">
    <location>
        <begin position="491"/>
        <end position="525"/>
    </location>
</feature>
<sequence>MAPERPGPEDEPGVTLGQGGAVSIPVIPVFSLSSALMQLKVSILLYILALVMQLKVTVLLYIVAFVMQLKVTVPLYILALVMQLKVTVLLYIVAFVMQLKVTVPLYILALVMQLKVTVLLYIVAFVMQLKVTVPLYILALVMQLKVTVLLYIVAFVMQLKVTVPLYILALVMQLKVTVLLYIVAFVMQLKVTVPLYILALVMQLKVTVLLYIVAFVMQLKVTVPLYILALVMQLKVTVLLYIVAFVMQLKVTVPLYILALVMQLKVTVLLYIVALVMQLKVTVPLYILALVMQLKVTVLLYIVALVMQLKVTVPLYILALVMQLKVTVPLYIIELVMQLKVTVPLYIIELVMQLKVTVPLYIVALVMQLKVTVPLYIVALVMQLKVTVPLYILALVMQLKVLLLSFPKLMAVVLSLQEGDAAGNILTTVKVEKAVAERSGSEDDDLTSLSWLQDKNLLKACVGAGINLQVAVGEAQESPTSDFVDDSASEVADSTCSSGNSLSPLPSSSQSSSPSKLKHPQHMPYDPLIHVHSKPPYSFSCLIFMAIEDSPSKALPVKEIYSWILNHFPYFCKAPTGWKNSVRHNLSLNKCFRKVEKAPVSLHRPYKLPAENLGKGSLWMVDPVYRPNLVQALKKAPFHPYSSLERVSVSNRNRSSGSPHQTEVLVAKGNSRLPNPDLFPFLSRRLAASTADTTCLLSDMTADDDVNAAAAMLALKHGNRMIAQKRAEWFRRTQVQNDSTPVLLDLRKKKTRASKIPQGGSNDRMIPVITTSPSEDHTYSAGRTFTSTPAQQPLATTSPDEAFEEGSESNEGSSPGDEPRPVCLFPNLSLVKVVKSSSSSSDTEEQRKIAEGADALLNLAGISTRKRSHSQGEYHSNNNSSPPCSMKRVATRGRRKNSGKRGLQRVPVKKNVAGNHPRGFQRRKPSQVAININNNNVVSSSGNHLKSHKGATKLLSNHSTNENGSIRQLKSEDKEKPPPNSPKQDSNLDLPFLGSLTQHETNVLANYTTEAEPPEIVHEPKNSLVEEGGEVTLECVVKGSPPPQVSWLLNGESLQNDSHMRIAGGKLHISQLEKRHAGIFQCFASNPLGTRYGSAMLQVLPKPVMAQPLDESLAPGGDGVPFEKPFDGNRLNLPTPSPIEGRGHGKHDRKGRKDRKHKGNVQPTYGHKLIEIIAKSTEK</sequence>